<accession>A0A1Y1W5I1</accession>
<evidence type="ECO:0000256" key="2">
    <source>
        <dbReference type="ARBA" id="ARBA00022692"/>
    </source>
</evidence>
<dbReference type="GO" id="GO:0016020">
    <property type="term" value="C:membrane"/>
    <property type="evidence" value="ECO:0007669"/>
    <property type="project" value="UniProtKB-SubCell"/>
</dbReference>
<reference evidence="6 7" key="1">
    <citation type="submission" date="2016-07" db="EMBL/GenBank/DDBJ databases">
        <title>Pervasive Adenine N6-methylation of Active Genes in Fungi.</title>
        <authorList>
            <consortium name="DOE Joint Genome Institute"/>
            <person name="Mondo S.J."/>
            <person name="Dannebaum R.O."/>
            <person name="Kuo R.C."/>
            <person name="Labutti K."/>
            <person name="Haridas S."/>
            <person name="Kuo A."/>
            <person name="Salamov A."/>
            <person name="Ahrendt S.R."/>
            <person name="Lipzen A."/>
            <person name="Sullivan W."/>
            <person name="Andreopoulos W.B."/>
            <person name="Clum A."/>
            <person name="Lindquist E."/>
            <person name="Daum C."/>
            <person name="Ramamoorthy G.K."/>
            <person name="Gryganskyi A."/>
            <person name="Culley D."/>
            <person name="Magnuson J.K."/>
            <person name="James T.Y."/>
            <person name="O'Malley M.A."/>
            <person name="Stajich J.E."/>
            <person name="Spatafora J.W."/>
            <person name="Visel A."/>
            <person name="Grigoriev I.V."/>
        </authorList>
    </citation>
    <scope>NUCLEOTIDE SEQUENCE [LARGE SCALE GENOMIC DNA]</scope>
    <source>
        <strain evidence="6 7">ATCC 12442</strain>
    </source>
</reference>
<proteinExistence type="predicted"/>
<dbReference type="STRING" id="61395.A0A1Y1W5I1"/>
<protein>
    <recommendedName>
        <fullName evidence="8">RTA1 like protein</fullName>
    </recommendedName>
</protein>
<keyword evidence="3 5" id="KW-1133">Transmembrane helix</keyword>
<evidence type="ECO:0000256" key="3">
    <source>
        <dbReference type="ARBA" id="ARBA00022989"/>
    </source>
</evidence>
<feature type="transmembrane region" description="Helical" evidence="5">
    <location>
        <begin position="135"/>
        <end position="159"/>
    </location>
</feature>
<dbReference type="AlphaFoldDB" id="A0A1Y1W5I1"/>
<dbReference type="PANTHER" id="PTHR31465:SF1">
    <property type="entry name" value="PROTEIN RTA1-RELATED"/>
    <property type="match status" value="1"/>
</dbReference>
<feature type="transmembrane region" description="Helical" evidence="5">
    <location>
        <begin position="180"/>
        <end position="199"/>
    </location>
</feature>
<evidence type="ECO:0000313" key="7">
    <source>
        <dbReference type="Proteomes" id="UP000193922"/>
    </source>
</evidence>
<dbReference type="EMBL" id="MCFD01000009">
    <property type="protein sequence ID" value="ORX68638.1"/>
    <property type="molecule type" value="Genomic_DNA"/>
</dbReference>
<sequence length="256" mass="28559">MAYTLQDLFDYHPVNGVPGAAAGLFAIIAAIHIWQTIHYNAPKWMYILVGTAVAESVGYIVRNVLIYHTSLGLFVFMNLCLLLPPNALALFNYKTIGEPKFITWFFFGSDIFSFLIQATGGSMQATESTRNAGKYIALFGLAIQLIFFACFLAITIYVHRSAAYVVSAGPKDMTDKGAKIKLMRVIIATTILLYVRSIYRVAEFADGYGGKIYSAEWAFYVFDCLAILFSFVIYILWFVGHHFPSKAVDGGYCDVF</sequence>
<feature type="transmembrane region" description="Helical" evidence="5">
    <location>
        <begin position="101"/>
        <end position="123"/>
    </location>
</feature>
<comment type="caution">
    <text evidence="6">The sequence shown here is derived from an EMBL/GenBank/DDBJ whole genome shotgun (WGS) entry which is preliminary data.</text>
</comment>
<evidence type="ECO:0000256" key="4">
    <source>
        <dbReference type="ARBA" id="ARBA00023136"/>
    </source>
</evidence>
<evidence type="ECO:0000256" key="1">
    <source>
        <dbReference type="ARBA" id="ARBA00004141"/>
    </source>
</evidence>
<feature type="transmembrane region" description="Helical" evidence="5">
    <location>
        <begin position="20"/>
        <end position="37"/>
    </location>
</feature>
<dbReference type="RefSeq" id="XP_040742420.1">
    <property type="nucleotide sequence ID" value="XM_040891394.1"/>
</dbReference>
<dbReference type="InterPro" id="IPR007568">
    <property type="entry name" value="RTA1"/>
</dbReference>
<keyword evidence="4 5" id="KW-0472">Membrane</keyword>
<dbReference type="Pfam" id="PF04479">
    <property type="entry name" value="RTA1"/>
    <property type="match status" value="1"/>
</dbReference>
<keyword evidence="7" id="KW-1185">Reference proteome</keyword>
<dbReference type="OrthoDB" id="3358017at2759"/>
<gene>
    <name evidence="6" type="ORF">DL89DRAFT_323528</name>
</gene>
<evidence type="ECO:0000313" key="6">
    <source>
        <dbReference type="EMBL" id="ORX68638.1"/>
    </source>
</evidence>
<name>A0A1Y1W5I1_9FUNG</name>
<organism evidence="6 7">
    <name type="scientific">Linderina pennispora</name>
    <dbReference type="NCBI Taxonomy" id="61395"/>
    <lineage>
        <taxon>Eukaryota</taxon>
        <taxon>Fungi</taxon>
        <taxon>Fungi incertae sedis</taxon>
        <taxon>Zoopagomycota</taxon>
        <taxon>Kickxellomycotina</taxon>
        <taxon>Kickxellomycetes</taxon>
        <taxon>Kickxellales</taxon>
        <taxon>Kickxellaceae</taxon>
        <taxon>Linderina</taxon>
    </lineage>
</organism>
<dbReference type="PANTHER" id="PTHR31465">
    <property type="entry name" value="PROTEIN RTA1-RELATED"/>
    <property type="match status" value="1"/>
</dbReference>
<evidence type="ECO:0000256" key="5">
    <source>
        <dbReference type="SAM" id="Phobius"/>
    </source>
</evidence>
<evidence type="ECO:0008006" key="8">
    <source>
        <dbReference type="Google" id="ProtNLM"/>
    </source>
</evidence>
<keyword evidence="2 5" id="KW-0812">Transmembrane</keyword>
<comment type="subcellular location">
    <subcellularLocation>
        <location evidence="1">Membrane</location>
        <topology evidence="1">Multi-pass membrane protein</topology>
    </subcellularLocation>
</comment>
<dbReference type="GeneID" id="63808042"/>
<feature type="transmembrane region" description="Helical" evidence="5">
    <location>
        <begin position="67"/>
        <end position="89"/>
    </location>
</feature>
<feature type="transmembrane region" description="Helical" evidence="5">
    <location>
        <begin position="219"/>
        <end position="239"/>
    </location>
</feature>
<dbReference type="Proteomes" id="UP000193922">
    <property type="component" value="Unassembled WGS sequence"/>
</dbReference>
<feature type="transmembrane region" description="Helical" evidence="5">
    <location>
        <begin position="44"/>
        <end position="61"/>
    </location>
</feature>